<evidence type="ECO:0000313" key="7">
    <source>
        <dbReference type="Proteomes" id="UP001172756"/>
    </source>
</evidence>
<reference evidence="5" key="1">
    <citation type="submission" date="2023-06" db="EMBL/GenBank/DDBJ databases">
        <title>Sysu t00039.</title>
        <authorList>
            <person name="Gao L."/>
            <person name="Fang B.-Z."/>
            <person name="Li W.-J."/>
        </authorList>
    </citation>
    <scope>NUCLEOTIDE SEQUENCE</scope>
    <source>
        <strain evidence="5">SYSU T00039</strain>
    </source>
</reference>
<dbReference type="InterPro" id="IPR052376">
    <property type="entry name" value="Oxidative_Scav/Glycosyltrans"/>
</dbReference>
<dbReference type="PANTHER" id="PTHR39082">
    <property type="entry name" value="PHOSPHOLIPASE C-BETA-2-RELATED"/>
    <property type="match status" value="1"/>
</dbReference>
<dbReference type="EMBL" id="JAUHQB010000001">
    <property type="protein sequence ID" value="MDN4482304.1"/>
    <property type="molecule type" value="Genomic_DNA"/>
</dbReference>
<feature type="domain" description="CT398-like coiled coil hairpin" evidence="3">
    <location>
        <begin position="15"/>
        <end position="194"/>
    </location>
</feature>
<evidence type="ECO:0000313" key="5">
    <source>
        <dbReference type="EMBL" id="MDN4486955.1"/>
    </source>
</evidence>
<dbReference type="RefSeq" id="WP_301120467.1">
    <property type="nucleotide sequence ID" value="NZ_JAUHPX010000001.1"/>
</dbReference>
<evidence type="ECO:0000259" key="2">
    <source>
        <dbReference type="Pfam" id="PF02591"/>
    </source>
</evidence>
<accession>A0AAW7M235</accession>
<dbReference type="EMBL" id="JAUHPX010000001">
    <property type="protein sequence ID" value="MDN4486955.1"/>
    <property type="molecule type" value="Genomic_DNA"/>
</dbReference>
<dbReference type="Proteomes" id="UP001172737">
    <property type="component" value="Unassembled WGS sequence"/>
</dbReference>
<name>A0AAW7M235_9MICO</name>
<keyword evidence="1" id="KW-0175">Coiled coil</keyword>
<dbReference type="Gene3D" id="1.10.287.1490">
    <property type="match status" value="1"/>
</dbReference>
<dbReference type="PANTHER" id="PTHR39082:SF1">
    <property type="entry name" value="SCAVENGER RECEPTOR CLASS A MEMBER 3"/>
    <property type="match status" value="1"/>
</dbReference>
<dbReference type="Proteomes" id="UP001172756">
    <property type="component" value="Unassembled WGS sequence"/>
</dbReference>
<dbReference type="AlphaFoldDB" id="A0AAW7M235"/>
<feature type="coiled-coil region" evidence="1">
    <location>
        <begin position="59"/>
        <end position="152"/>
    </location>
</feature>
<dbReference type="Pfam" id="PF24481">
    <property type="entry name" value="CT398_CC"/>
    <property type="match status" value="1"/>
</dbReference>
<proteinExistence type="predicted"/>
<reference evidence="4 7" key="2">
    <citation type="submission" date="2023-06" db="EMBL/GenBank/DDBJ databases">
        <title>SYSU T0a273.</title>
        <authorList>
            <person name="Gao L."/>
            <person name="Fang B.-Z."/>
            <person name="Li W.-J."/>
        </authorList>
    </citation>
    <scope>NUCLEOTIDE SEQUENCE [LARGE SCALE GENOMIC DNA]</scope>
    <source>
        <strain evidence="4 7">SYSU T0a273</strain>
    </source>
</reference>
<evidence type="ECO:0000313" key="4">
    <source>
        <dbReference type="EMBL" id="MDN4482304.1"/>
    </source>
</evidence>
<organism evidence="5 6">
    <name type="scientific">Demequina lignilytica</name>
    <dbReference type="NCBI Taxonomy" id="3051663"/>
    <lineage>
        <taxon>Bacteria</taxon>
        <taxon>Bacillati</taxon>
        <taxon>Actinomycetota</taxon>
        <taxon>Actinomycetes</taxon>
        <taxon>Micrococcales</taxon>
        <taxon>Demequinaceae</taxon>
        <taxon>Demequina</taxon>
    </lineage>
</organism>
<sequence length="245" mass="27039">MPSAPVTDQIRLLEVQDLDLRTQQARHRRDHLPVVEQIAELRARLTDLDEERVARSTEVSDIKREVAKAEDDVEVVRSRAARDTARLESGQGTPKDLQALASELEVLKRRQSALEDVELEAMDRLETAEAALASAKEQVEAIQAQVTALESERDQAWEEIDAELVELAAQRTSAAFNLDADMMALYEKLRASHGGIGAAALQHGECLGCRMKLNPADLRDIEGRPDDAVVRCEECGRILVRGAGA</sequence>
<protein>
    <submittedName>
        <fullName evidence="5">C4-type zinc ribbon domain-containing protein</fullName>
    </submittedName>
</protein>
<evidence type="ECO:0000256" key="1">
    <source>
        <dbReference type="SAM" id="Coils"/>
    </source>
</evidence>
<dbReference type="InterPro" id="IPR003743">
    <property type="entry name" value="Zf-RING_7"/>
</dbReference>
<comment type="caution">
    <text evidence="5">The sequence shown here is derived from an EMBL/GenBank/DDBJ whole genome shotgun (WGS) entry which is preliminary data.</text>
</comment>
<evidence type="ECO:0000313" key="6">
    <source>
        <dbReference type="Proteomes" id="UP001172737"/>
    </source>
</evidence>
<feature type="domain" description="C4-type zinc ribbon" evidence="2">
    <location>
        <begin position="206"/>
        <end position="239"/>
    </location>
</feature>
<gene>
    <name evidence="4" type="ORF">QQ002_01970</name>
    <name evidence="5" type="ORF">QQX10_02110</name>
</gene>
<dbReference type="Pfam" id="PF02591">
    <property type="entry name" value="Zn_ribbon_9"/>
    <property type="match status" value="1"/>
</dbReference>
<dbReference type="InterPro" id="IPR056003">
    <property type="entry name" value="CT398_CC_hairpin"/>
</dbReference>
<keyword evidence="6" id="KW-1185">Reference proteome</keyword>
<evidence type="ECO:0000259" key="3">
    <source>
        <dbReference type="Pfam" id="PF24481"/>
    </source>
</evidence>